<dbReference type="NCBIfam" id="TIGR00460">
    <property type="entry name" value="fmt"/>
    <property type="match status" value="1"/>
</dbReference>
<gene>
    <name evidence="8 11" type="primary">fmt</name>
    <name evidence="11" type="ORF">HXX02_10800</name>
</gene>
<proteinExistence type="inferred from homology"/>
<evidence type="ECO:0000313" key="11">
    <source>
        <dbReference type="EMBL" id="MCQ3829934.1"/>
    </source>
</evidence>
<dbReference type="InterPro" id="IPR005794">
    <property type="entry name" value="Fmt"/>
</dbReference>
<dbReference type="InterPro" id="IPR011034">
    <property type="entry name" value="Formyl_transferase-like_C_sf"/>
</dbReference>
<feature type="domain" description="Formyl transferase N-terminal" evidence="9">
    <location>
        <begin position="7"/>
        <end position="184"/>
    </location>
</feature>
<comment type="catalytic activity">
    <reaction evidence="7 8">
        <text>L-methionyl-tRNA(fMet) + (6R)-10-formyltetrahydrofolate = N-formyl-L-methionyl-tRNA(fMet) + (6S)-5,6,7,8-tetrahydrofolate + H(+)</text>
        <dbReference type="Rhea" id="RHEA:24380"/>
        <dbReference type="Rhea" id="RHEA-COMP:9952"/>
        <dbReference type="Rhea" id="RHEA-COMP:9953"/>
        <dbReference type="ChEBI" id="CHEBI:15378"/>
        <dbReference type="ChEBI" id="CHEBI:57453"/>
        <dbReference type="ChEBI" id="CHEBI:78530"/>
        <dbReference type="ChEBI" id="CHEBI:78844"/>
        <dbReference type="ChEBI" id="CHEBI:195366"/>
        <dbReference type="EC" id="2.1.2.9"/>
    </reaction>
</comment>
<comment type="function">
    <text evidence="1 8">Attaches a formyl group to the free amino group of methionyl-tRNA(fMet). The formyl group appears to play a dual role in the initiator identity of N-formylmethionyl-tRNA by promoting its recognition by IF2 and preventing the misappropriation of this tRNA by the elongation apparatus.</text>
</comment>
<evidence type="ECO:0000256" key="1">
    <source>
        <dbReference type="ARBA" id="ARBA00002606"/>
    </source>
</evidence>
<dbReference type="PANTHER" id="PTHR11138:SF5">
    <property type="entry name" value="METHIONYL-TRNA FORMYLTRANSFERASE, MITOCHONDRIAL"/>
    <property type="match status" value="1"/>
</dbReference>
<dbReference type="EC" id="2.1.2.9" evidence="3 8"/>
<dbReference type="EMBL" id="JACASI010000030">
    <property type="protein sequence ID" value="MCQ3829934.1"/>
    <property type="molecule type" value="Genomic_DNA"/>
</dbReference>
<dbReference type="InterPro" id="IPR036477">
    <property type="entry name" value="Formyl_transf_N_sf"/>
</dbReference>
<keyword evidence="12" id="KW-1185">Reference proteome</keyword>
<organism evidence="11 12">
    <name type="scientific">Microbulbifer elongatus</name>
    <dbReference type="NCBI Taxonomy" id="86173"/>
    <lineage>
        <taxon>Bacteria</taxon>
        <taxon>Pseudomonadati</taxon>
        <taxon>Pseudomonadota</taxon>
        <taxon>Gammaproteobacteria</taxon>
        <taxon>Cellvibrionales</taxon>
        <taxon>Microbulbiferaceae</taxon>
        <taxon>Microbulbifer</taxon>
    </lineage>
</organism>
<evidence type="ECO:0000313" key="12">
    <source>
        <dbReference type="Proteomes" id="UP001205566"/>
    </source>
</evidence>
<dbReference type="SUPFAM" id="SSF53328">
    <property type="entry name" value="Formyltransferase"/>
    <property type="match status" value="1"/>
</dbReference>
<dbReference type="Pfam" id="PF00551">
    <property type="entry name" value="Formyl_trans_N"/>
    <property type="match status" value="1"/>
</dbReference>
<evidence type="ECO:0000256" key="4">
    <source>
        <dbReference type="ARBA" id="ARBA00016014"/>
    </source>
</evidence>
<keyword evidence="5 8" id="KW-0808">Transferase</keyword>
<evidence type="ECO:0000259" key="10">
    <source>
        <dbReference type="Pfam" id="PF02911"/>
    </source>
</evidence>
<feature type="binding site" evidence="8">
    <location>
        <begin position="113"/>
        <end position="116"/>
    </location>
    <ligand>
        <name>(6S)-5,6,7,8-tetrahydrofolate</name>
        <dbReference type="ChEBI" id="CHEBI:57453"/>
    </ligand>
</feature>
<dbReference type="SUPFAM" id="SSF50486">
    <property type="entry name" value="FMT C-terminal domain-like"/>
    <property type="match status" value="1"/>
</dbReference>
<dbReference type="InterPro" id="IPR044135">
    <property type="entry name" value="Met-tRNA-FMT_C"/>
</dbReference>
<dbReference type="InterPro" id="IPR002376">
    <property type="entry name" value="Formyl_transf_N"/>
</dbReference>
<sequence>MSMSLNIVFAGTPDFAAVHLQTLLDSEHNVIAVYSQPDRPAGRGKKLLASPVKQLALEHDIPVYQPLSLRDEEAQKALAALNADLMVVVAYGLILPQVVLDTPRLGCVNVHASLLPRWRGAAPIQRAVEAGDAESGVAIMQMEAGLDTGPVLVEARTPIAANETGGSLHDKLAGLGGPALLEALQLLESGSAQPQVQDDALANYAAKISKEEARLDWSRPAAELERLIRAFNPFPVCWTEYLDGKGKPQRLRVYAAKHEQGCHTDVPGTILSADDEGVLVACGREALRLTQLQLPGKKALPVAEILKGYRDLFAAGITLGTGNE</sequence>
<accession>A0ABT1P4I1</accession>
<comment type="caution">
    <text evidence="11">The sequence shown here is derived from an EMBL/GenBank/DDBJ whole genome shotgun (WGS) entry which is preliminary data.</text>
</comment>
<dbReference type="CDD" id="cd08704">
    <property type="entry name" value="Met_tRNA_FMT_C"/>
    <property type="match status" value="1"/>
</dbReference>
<dbReference type="InterPro" id="IPR005793">
    <property type="entry name" value="Formyl_trans_C"/>
</dbReference>
<dbReference type="Pfam" id="PF02911">
    <property type="entry name" value="Formyl_trans_C"/>
    <property type="match status" value="1"/>
</dbReference>
<dbReference type="InterPro" id="IPR041711">
    <property type="entry name" value="Met-tRNA-FMT_N"/>
</dbReference>
<name>A0ABT1P4I1_9GAMM</name>
<dbReference type="Gene3D" id="3.10.25.10">
    <property type="entry name" value="Formyl transferase, C-terminal domain"/>
    <property type="match status" value="1"/>
</dbReference>
<reference evidence="11" key="1">
    <citation type="thesis" date="2020" institute="Technische Universitat Dresden" country="Dresden, Germany">
        <title>The Agarolytic System of Microbulbifer elongatus PORT2, Isolated from Batu Karas, Pangandaran West Java Indonesia.</title>
        <authorList>
            <person name="Anggraeni S.R."/>
        </authorList>
    </citation>
    <scope>NUCLEOTIDE SEQUENCE</scope>
    <source>
        <strain evidence="11">PORT2</strain>
    </source>
</reference>
<dbReference type="CDD" id="cd08646">
    <property type="entry name" value="FMT_core_Met-tRNA-FMT_N"/>
    <property type="match status" value="1"/>
</dbReference>
<protein>
    <recommendedName>
        <fullName evidence="4 8">Methionyl-tRNA formyltransferase</fullName>
        <ecNumber evidence="3 8">2.1.2.9</ecNumber>
    </recommendedName>
</protein>
<evidence type="ECO:0000256" key="5">
    <source>
        <dbReference type="ARBA" id="ARBA00022679"/>
    </source>
</evidence>
<dbReference type="Proteomes" id="UP001205566">
    <property type="component" value="Unassembled WGS sequence"/>
</dbReference>
<keyword evidence="6 8" id="KW-0648">Protein biosynthesis</keyword>
<dbReference type="GO" id="GO:0004479">
    <property type="term" value="F:methionyl-tRNA formyltransferase activity"/>
    <property type="evidence" value="ECO:0007669"/>
    <property type="project" value="UniProtKB-EC"/>
</dbReference>
<evidence type="ECO:0000256" key="3">
    <source>
        <dbReference type="ARBA" id="ARBA00012261"/>
    </source>
</evidence>
<dbReference type="HAMAP" id="MF_00182">
    <property type="entry name" value="Formyl_trans"/>
    <property type="match status" value="1"/>
</dbReference>
<evidence type="ECO:0000256" key="7">
    <source>
        <dbReference type="ARBA" id="ARBA00048558"/>
    </source>
</evidence>
<evidence type="ECO:0000256" key="6">
    <source>
        <dbReference type="ARBA" id="ARBA00022917"/>
    </source>
</evidence>
<dbReference type="PANTHER" id="PTHR11138">
    <property type="entry name" value="METHIONYL-TRNA FORMYLTRANSFERASE"/>
    <property type="match status" value="1"/>
</dbReference>
<dbReference type="Gene3D" id="3.40.50.170">
    <property type="entry name" value="Formyl transferase, N-terminal domain"/>
    <property type="match status" value="1"/>
</dbReference>
<evidence type="ECO:0000256" key="2">
    <source>
        <dbReference type="ARBA" id="ARBA00010699"/>
    </source>
</evidence>
<evidence type="ECO:0000259" key="9">
    <source>
        <dbReference type="Pfam" id="PF00551"/>
    </source>
</evidence>
<feature type="domain" description="Formyl transferase C-terminal" evidence="10">
    <location>
        <begin position="207"/>
        <end position="310"/>
    </location>
</feature>
<dbReference type="InterPro" id="IPR037022">
    <property type="entry name" value="Formyl_trans_C_sf"/>
</dbReference>
<comment type="similarity">
    <text evidence="2 8">Belongs to the Fmt family.</text>
</comment>
<evidence type="ECO:0000256" key="8">
    <source>
        <dbReference type="HAMAP-Rule" id="MF_00182"/>
    </source>
</evidence>